<accession>U1LA71</accession>
<evidence type="ECO:0000313" key="2">
    <source>
        <dbReference type="Proteomes" id="UP000016462"/>
    </source>
</evidence>
<name>U1LA71_9MICO</name>
<dbReference type="RefSeq" id="WP_021010918.1">
    <property type="nucleotide sequence ID" value="NZ_ASHR01000028.1"/>
</dbReference>
<dbReference type="EMBL" id="ASHR01000028">
    <property type="protein sequence ID" value="ERG63943.1"/>
    <property type="molecule type" value="Genomic_DNA"/>
</dbReference>
<evidence type="ECO:0000313" key="1">
    <source>
        <dbReference type="EMBL" id="ERG63943.1"/>
    </source>
</evidence>
<organism evidence="1 2">
    <name type="scientific">Agrococcus pavilionensis RW1</name>
    <dbReference type="NCBI Taxonomy" id="1330458"/>
    <lineage>
        <taxon>Bacteria</taxon>
        <taxon>Bacillati</taxon>
        <taxon>Actinomycetota</taxon>
        <taxon>Actinomycetes</taxon>
        <taxon>Micrococcales</taxon>
        <taxon>Microbacteriaceae</taxon>
        <taxon>Agrococcus</taxon>
    </lineage>
</organism>
<proteinExistence type="predicted"/>
<keyword evidence="2" id="KW-1185">Reference proteome</keyword>
<sequence length="116" mass="11390">MGATGREPELERLLESIEGVAAARAAVAVDGLPGSRSVRVSLLVDDEGADAAGRVVRAAVDALRATMPGVPASLALERLDGGVRHPLDARAALGAASVEGAVAAGGEILLLAGSGS</sequence>
<comment type="caution">
    <text evidence="1">The sequence shown here is derived from an EMBL/GenBank/DDBJ whole genome shotgun (WGS) entry which is preliminary data.</text>
</comment>
<protein>
    <submittedName>
        <fullName evidence="1">Uncharacterized protein</fullName>
    </submittedName>
</protein>
<dbReference type="Proteomes" id="UP000016462">
    <property type="component" value="Unassembled WGS sequence"/>
</dbReference>
<reference evidence="1 2" key="1">
    <citation type="journal article" date="2013" name="Genome Announc.">
        <title>First draft genome sequence from a member of the genus agrococcus, isolated from modern microbialites.</title>
        <authorList>
            <person name="White R.A.III."/>
            <person name="Grassa C.J."/>
            <person name="Suttle C.A."/>
        </authorList>
    </citation>
    <scope>NUCLEOTIDE SEQUENCE [LARGE SCALE GENOMIC DNA]</scope>
    <source>
        <strain evidence="1 2">RW1</strain>
    </source>
</reference>
<gene>
    <name evidence="1" type="ORF">L332_05665</name>
</gene>
<dbReference type="AlphaFoldDB" id="U1LA71"/>